<feature type="transmembrane region" description="Helical" evidence="1">
    <location>
        <begin position="57"/>
        <end position="76"/>
    </location>
</feature>
<dbReference type="InterPro" id="IPR026414">
    <property type="entry name" value="ExosoTase_F-assoc_memb"/>
</dbReference>
<dbReference type="STRING" id="593133.SAMN04488006_1810"/>
<keyword evidence="3" id="KW-1185">Reference proteome</keyword>
<organism evidence="2 3">
    <name type="scientific">Lutibacter maritimus</name>
    <dbReference type="NCBI Taxonomy" id="593133"/>
    <lineage>
        <taxon>Bacteria</taxon>
        <taxon>Pseudomonadati</taxon>
        <taxon>Bacteroidota</taxon>
        <taxon>Flavobacteriia</taxon>
        <taxon>Flavobacteriales</taxon>
        <taxon>Flavobacteriaceae</taxon>
        <taxon>Lutibacter</taxon>
    </lineage>
</organism>
<gene>
    <name evidence="2" type="ORF">SAMN04488006_1810</name>
</gene>
<feature type="transmembrane region" description="Helical" evidence="1">
    <location>
        <begin position="121"/>
        <end position="137"/>
    </location>
</feature>
<evidence type="ECO:0000256" key="1">
    <source>
        <dbReference type="SAM" id="Phobius"/>
    </source>
</evidence>
<accession>A0A1I6QIK5</accession>
<dbReference type="RefSeq" id="WP_090225111.1">
    <property type="nucleotide sequence ID" value="NZ_FOZP01000004.1"/>
</dbReference>
<evidence type="ECO:0000313" key="3">
    <source>
        <dbReference type="Proteomes" id="UP000199312"/>
    </source>
</evidence>
<feature type="transmembrane region" description="Helical" evidence="1">
    <location>
        <begin position="88"/>
        <end position="109"/>
    </location>
</feature>
<reference evidence="3" key="1">
    <citation type="submission" date="2016-10" db="EMBL/GenBank/DDBJ databases">
        <authorList>
            <person name="Varghese N."/>
            <person name="Submissions S."/>
        </authorList>
    </citation>
    <scope>NUCLEOTIDE SEQUENCE [LARGE SCALE GENOMIC DNA]</scope>
    <source>
        <strain evidence="3">DSM 24450</strain>
    </source>
</reference>
<dbReference type="EMBL" id="FOZP01000004">
    <property type="protein sequence ID" value="SFS52264.1"/>
    <property type="molecule type" value="Genomic_DNA"/>
</dbReference>
<dbReference type="NCBIfam" id="TIGR04127">
    <property type="entry name" value="flavo_near_exo"/>
    <property type="match status" value="1"/>
</dbReference>
<name>A0A1I6QIK5_9FLAO</name>
<keyword evidence="1" id="KW-0812">Transmembrane</keyword>
<dbReference type="OrthoDB" id="982493at2"/>
<protein>
    <submittedName>
        <fullName evidence="2">Exosortase F-associated protein</fullName>
    </submittedName>
</protein>
<dbReference type="Proteomes" id="UP000199312">
    <property type="component" value="Unassembled WGS sequence"/>
</dbReference>
<sequence length="147" mass="17583">MGKIAKFGLLFLLILCLIGVRVFLEPFLYDPLIDYFKSDYLHKPIPDLNWSLYMLNLSFRFFINTIISLSILYVIFNKKSVIRFSSKVYVITFLILMILFFLVIKYQLINGYLVIFYLRRFLIHPIILLLLIPAFYYQRLAFKSNDN</sequence>
<keyword evidence="1" id="KW-1133">Transmembrane helix</keyword>
<keyword evidence="1" id="KW-0472">Membrane</keyword>
<dbReference type="AlphaFoldDB" id="A0A1I6QIK5"/>
<evidence type="ECO:0000313" key="2">
    <source>
        <dbReference type="EMBL" id="SFS52264.1"/>
    </source>
</evidence>
<proteinExistence type="predicted"/>